<dbReference type="SMART" id="SM00342">
    <property type="entry name" value="HTH_ARAC"/>
    <property type="match status" value="1"/>
</dbReference>
<evidence type="ECO:0000313" key="5">
    <source>
        <dbReference type="EMBL" id="MBT1686857.1"/>
    </source>
</evidence>
<reference evidence="5 6" key="1">
    <citation type="submission" date="2021-05" db="EMBL/GenBank/DDBJ databases">
        <title>A Polyphasic approach of four new species of the genus Ohtaekwangia: Ohtaekwangia histidinii sp. nov., Ohtaekwangia cretensis sp. nov., Ohtaekwangia indiensis sp. nov., Ohtaekwangia reichenbachii sp. nov. from diverse environment.</title>
        <authorList>
            <person name="Octaviana S."/>
        </authorList>
    </citation>
    <scope>NUCLEOTIDE SEQUENCE [LARGE SCALE GENOMIC DNA]</scope>
    <source>
        <strain evidence="5 6">PWU37</strain>
    </source>
</reference>
<dbReference type="Pfam" id="PF12833">
    <property type="entry name" value="HTH_18"/>
    <property type="match status" value="1"/>
</dbReference>
<evidence type="ECO:0000259" key="4">
    <source>
        <dbReference type="PROSITE" id="PS01124"/>
    </source>
</evidence>
<dbReference type="PRINTS" id="PR00032">
    <property type="entry name" value="HTHARAC"/>
</dbReference>
<accession>A0AAP2GD41</accession>
<evidence type="ECO:0000313" key="6">
    <source>
        <dbReference type="Proteomes" id="UP001319180"/>
    </source>
</evidence>
<dbReference type="SUPFAM" id="SSF46689">
    <property type="entry name" value="Homeodomain-like"/>
    <property type="match status" value="1"/>
</dbReference>
<dbReference type="GO" id="GO:0043565">
    <property type="term" value="F:sequence-specific DNA binding"/>
    <property type="evidence" value="ECO:0007669"/>
    <property type="project" value="InterPro"/>
</dbReference>
<dbReference type="SUPFAM" id="SSF51215">
    <property type="entry name" value="Regulatory protein AraC"/>
    <property type="match status" value="1"/>
</dbReference>
<dbReference type="EMBL" id="JAHESC010000011">
    <property type="protein sequence ID" value="MBT1686857.1"/>
    <property type="molecule type" value="Genomic_DNA"/>
</dbReference>
<keyword evidence="1" id="KW-0805">Transcription regulation</keyword>
<name>A0AAP2GD41_9BACT</name>
<dbReference type="InterPro" id="IPR009057">
    <property type="entry name" value="Homeodomain-like_sf"/>
</dbReference>
<keyword evidence="3" id="KW-0804">Transcription</keyword>
<dbReference type="AlphaFoldDB" id="A0AAP2GD41"/>
<evidence type="ECO:0000256" key="1">
    <source>
        <dbReference type="ARBA" id="ARBA00023015"/>
    </source>
</evidence>
<feature type="domain" description="HTH araC/xylS-type" evidence="4">
    <location>
        <begin position="174"/>
        <end position="273"/>
    </location>
</feature>
<evidence type="ECO:0000256" key="3">
    <source>
        <dbReference type="ARBA" id="ARBA00023163"/>
    </source>
</evidence>
<dbReference type="PROSITE" id="PS01124">
    <property type="entry name" value="HTH_ARAC_FAMILY_2"/>
    <property type="match status" value="1"/>
</dbReference>
<dbReference type="Gene3D" id="1.10.10.60">
    <property type="entry name" value="Homeodomain-like"/>
    <property type="match status" value="1"/>
</dbReference>
<dbReference type="PANTHER" id="PTHR43280:SF32">
    <property type="entry name" value="TRANSCRIPTIONAL REGULATORY PROTEIN"/>
    <property type="match status" value="1"/>
</dbReference>
<dbReference type="PANTHER" id="PTHR43280">
    <property type="entry name" value="ARAC-FAMILY TRANSCRIPTIONAL REGULATOR"/>
    <property type="match status" value="1"/>
</dbReference>
<comment type="caution">
    <text evidence="5">The sequence shown here is derived from an EMBL/GenBank/DDBJ whole genome shotgun (WGS) entry which is preliminary data.</text>
</comment>
<organism evidence="5 6">
    <name type="scientific">Dawidia soli</name>
    <dbReference type="NCBI Taxonomy" id="2782352"/>
    <lineage>
        <taxon>Bacteria</taxon>
        <taxon>Pseudomonadati</taxon>
        <taxon>Bacteroidota</taxon>
        <taxon>Cytophagia</taxon>
        <taxon>Cytophagales</taxon>
        <taxon>Chryseotaleaceae</taxon>
        <taxon>Dawidia</taxon>
    </lineage>
</organism>
<dbReference type="GO" id="GO:0003700">
    <property type="term" value="F:DNA-binding transcription factor activity"/>
    <property type="evidence" value="ECO:0007669"/>
    <property type="project" value="InterPro"/>
</dbReference>
<sequence length="276" mass="32190">MERDSNDITLKNKLKEKQLFKISRFKEVVKRTKPHKHDAYFELIYLSQGAGFHWIDADKFQIAPPVVFFLSGQLHYWEMTEIPKGYVMLFREGFFDKKDLMNLVRSLEDTVYVNPSEDDNLDFIFGEMEQEYRNPSKNSTELLQGYLQVALVKLLRHKDQTSVTVISKGQEVFRKFQYFIQQANPVSNLKVNQVADHIGLSPQNLNAICRKVSGKSASELITEQVILEAKRFLIHSDKTISEIAFALNFTDPSHFIKYFKKTVGKTPQAFRSRYFQ</sequence>
<dbReference type="Proteomes" id="UP001319180">
    <property type="component" value="Unassembled WGS sequence"/>
</dbReference>
<dbReference type="RefSeq" id="WP_254090093.1">
    <property type="nucleotide sequence ID" value="NZ_JAHESC010000011.1"/>
</dbReference>
<proteinExistence type="predicted"/>
<evidence type="ECO:0000256" key="2">
    <source>
        <dbReference type="ARBA" id="ARBA00023125"/>
    </source>
</evidence>
<dbReference type="InterPro" id="IPR018060">
    <property type="entry name" value="HTH_AraC"/>
</dbReference>
<keyword evidence="6" id="KW-1185">Reference proteome</keyword>
<keyword evidence="2" id="KW-0238">DNA-binding</keyword>
<protein>
    <submittedName>
        <fullName evidence="5">Helix-turn-helix domain-containing protein</fullName>
    </submittedName>
</protein>
<dbReference type="InterPro" id="IPR037923">
    <property type="entry name" value="HTH-like"/>
</dbReference>
<gene>
    <name evidence="5" type="ORF">KK078_09825</name>
</gene>
<dbReference type="InterPro" id="IPR020449">
    <property type="entry name" value="Tscrpt_reg_AraC-type_HTH"/>
</dbReference>